<organism evidence="2 3">
    <name type="scientific">Pseudodesulfovibrio cashew</name>
    <dbReference type="NCBI Taxonomy" id="2678688"/>
    <lineage>
        <taxon>Bacteria</taxon>
        <taxon>Pseudomonadati</taxon>
        <taxon>Thermodesulfobacteriota</taxon>
        <taxon>Desulfovibrionia</taxon>
        <taxon>Desulfovibrionales</taxon>
        <taxon>Desulfovibrionaceae</taxon>
    </lineage>
</organism>
<name>A0A6I6JFN0_9BACT</name>
<dbReference type="Pfam" id="PF01973">
    <property type="entry name" value="MptE-like"/>
    <property type="match status" value="1"/>
</dbReference>
<dbReference type="RefSeq" id="WP_158946549.1">
    <property type="nucleotide sequence ID" value="NZ_CP046400.1"/>
</dbReference>
<accession>A0A6I6JFN0</accession>
<evidence type="ECO:0000313" key="3">
    <source>
        <dbReference type="Proteomes" id="UP000428328"/>
    </source>
</evidence>
<dbReference type="PANTHER" id="PTHR41786:SF1">
    <property type="entry name" value="6-HYDROXYMETHYLPTERIN DIPHOSPHOKINASE MPTE-LIKE DOMAIN-CONTAINING PROTEIN"/>
    <property type="match status" value="1"/>
</dbReference>
<dbReference type="InterPro" id="IPR002826">
    <property type="entry name" value="MptE-like"/>
</dbReference>
<gene>
    <name evidence="2" type="ORF">GM415_04045</name>
</gene>
<reference evidence="2 3" key="1">
    <citation type="submission" date="2019-11" db="EMBL/GenBank/DDBJ databases">
        <authorList>
            <person name="Zheng R.K."/>
            <person name="Sun C.M."/>
        </authorList>
    </citation>
    <scope>NUCLEOTIDE SEQUENCE [LARGE SCALE GENOMIC DNA]</scope>
    <source>
        <strain evidence="2 3">SRB007</strain>
    </source>
</reference>
<dbReference type="Proteomes" id="UP000428328">
    <property type="component" value="Chromosome"/>
</dbReference>
<dbReference type="KEGG" id="psel:GM415_04045"/>
<sequence>MENPTFTALAELGILSRGADAPGQGDKADPGPHAYRDHTQFCRFENHNYRRPFPDKSIAVFDFFEPGLTVAEALAVTGLTVFLGAADSPELRACLDDPAALVLLFEPDEAALAKFLEAVPATRLARQNAFLFLGDPCSFAPALQDQLPSGVFERGTPAFFQTGRIAAEYESWAAAVTEYLEILHFRHAVYPLTGQLMKLSRPIRSIKRKLTWDQQVHAYENIPDYLSRPGIRQLRNRLKGHAAILVAAGPALTEKLDYIRANRDRAVVICVNNALKPLAEAGIRPHFTVINDTSLSSGEVFRHIPEQPGTILVGHCLSDLGRDRFRVKYLFGEHLPNIFPPREDLDLHGSVITTAFSLARHLGCARCVIAGGQLASPDPWKLAYAKGATNHAPESRRRALINQHPQLYPVDTPFGQTLYTTPNFRDAALWLAEEIRLSGIECVNTSRESILYGPGIRFESEPVLPEASFSRALADLFKPEPPSSRPDLALEHVRHERASWTAILRAAEEVLRDRTPAILIKGAAILEQLDGSGVTFLVERHPGFDNRHFHRLVFEGGPAAQAEGYRQYFEHLEQMGREVLALLDESEQACRRFR</sequence>
<protein>
    <submittedName>
        <fullName evidence="2">DUF115 domain-containing protein</fullName>
    </submittedName>
</protein>
<dbReference type="EMBL" id="CP046400">
    <property type="protein sequence ID" value="QGY39323.1"/>
    <property type="molecule type" value="Genomic_DNA"/>
</dbReference>
<feature type="domain" description="6-hydroxymethylpterin diphosphokinase MptE-like" evidence="1">
    <location>
        <begin position="218"/>
        <end position="375"/>
    </location>
</feature>
<dbReference type="AlphaFoldDB" id="A0A6I6JFN0"/>
<keyword evidence="3" id="KW-1185">Reference proteome</keyword>
<evidence type="ECO:0000259" key="1">
    <source>
        <dbReference type="Pfam" id="PF01973"/>
    </source>
</evidence>
<dbReference type="PANTHER" id="PTHR41786">
    <property type="entry name" value="MOTILITY ACCESSORY FACTOR MAF"/>
    <property type="match status" value="1"/>
</dbReference>
<evidence type="ECO:0000313" key="2">
    <source>
        <dbReference type="EMBL" id="QGY39323.1"/>
    </source>
</evidence>
<proteinExistence type="predicted"/>